<name>A0A5C8HPM2_9MICO</name>
<dbReference type="Proteomes" id="UP000321196">
    <property type="component" value="Unassembled WGS sequence"/>
</dbReference>
<dbReference type="RefSeq" id="WP_147825665.1">
    <property type="nucleotide sequence ID" value="NZ_BAAARG010000002.1"/>
</dbReference>
<dbReference type="InterPro" id="IPR045078">
    <property type="entry name" value="TST/MPST-like"/>
</dbReference>
<reference evidence="4 5" key="1">
    <citation type="submission" date="2019-08" db="EMBL/GenBank/DDBJ databases">
        <authorList>
            <person name="Dong K."/>
        </authorList>
    </citation>
    <scope>NUCLEOTIDE SEQUENCE [LARGE SCALE GENOMIC DNA]</scope>
    <source>
        <strain evidence="4 5">M4-8</strain>
    </source>
</reference>
<dbReference type="AlphaFoldDB" id="A0A5C8HPM2"/>
<organism evidence="4 5">
    <name type="scientific">Microbacterium mitrae</name>
    <dbReference type="NCBI Taxonomy" id="664640"/>
    <lineage>
        <taxon>Bacteria</taxon>
        <taxon>Bacillati</taxon>
        <taxon>Actinomycetota</taxon>
        <taxon>Actinomycetes</taxon>
        <taxon>Micrococcales</taxon>
        <taxon>Microbacteriaceae</taxon>
        <taxon>Microbacterium</taxon>
    </lineage>
</organism>
<protein>
    <submittedName>
        <fullName evidence="4">Sulfurtransferase</fullName>
    </submittedName>
</protein>
<keyword evidence="2" id="KW-0677">Repeat</keyword>
<keyword evidence="1 4" id="KW-0808">Transferase</keyword>
<evidence type="ECO:0000256" key="2">
    <source>
        <dbReference type="ARBA" id="ARBA00022737"/>
    </source>
</evidence>
<dbReference type="GO" id="GO:0004792">
    <property type="term" value="F:thiosulfate-cyanide sulfurtransferase activity"/>
    <property type="evidence" value="ECO:0007669"/>
    <property type="project" value="InterPro"/>
</dbReference>
<dbReference type="SMART" id="SM00450">
    <property type="entry name" value="RHOD"/>
    <property type="match status" value="2"/>
</dbReference>
<dbReference type="InterPro" id="IPR001763">
    <property type="entry name" value="Rhodanese-like_dom"/>
</dbReference>
<dbReference type="Gene3D" id="3.40.250.10">
    <property type="entry name" value="Rhodanese-like domain"/>
    <property type="match status" value="2"/>
</dbReference>
<dbReference type="EMBL" id="VRSW01000002">
    <property type="protein sequence ID" value="TXK04530.1"/>
    <property type="molecule type" value="Genomic_DNA"/>
</dbReference>
<dbReference type="PROSITE" id="PS00380">
    <property type="entry name" value="RHODANESE_1"/>
    <property type="match status" value="1"/>
</dbReference>
<keyword evidence="5" id="KW-1185">Reference proteome</keyword>
<gene>
    <name evidence="4" type="ORF">FVP60_07525</name>
</gene>
<proteinExistence type="predicted"/>
<evidence type="ECO:0000259" key="3">
    <source>
        <dbReference type="PROSITE" id="PS50206"/>
    </source>
</evidence>
<evidence type="ECO:0000313" key="4">
    <source>
        <dbReference type="EMBL" id="TXK04530.1"/>
    </source>
</evidence>
<dbReference type="CDD" id="cd01448">
    <property type="entry name" value="TST_Repeat_1"/>
    <property type="match status" value="1"/>
</dbReference>
<dbReference type="Pfam" id="PF00581">
    <property type="entry name" value="Rhodanese"/>
    <property type="match status" value="2"/>
</dbReference>
<dbReference type="PANTHER" id="PTHR11364">
    <property type="entry name" value="THIOSULFATE SULFERTANSFERASE"/>
    <property type="match status" value="1"/>
</dbReference>
<comment type="caution">
    <text evidence="4">The sequence shown here is derived from an EMBL/GenBank/DDBJ whole genome shotgun (WGS) entry which is preliminary data.</text>
</comment>
<dbReference type="OrthoDB" id="9770030at2"/>
<evidence type="ECO:0000256" key="1">
    <source>
        <dbReference type="ARBA" id="ARBA00022679"/>
    </source>
</evidence>
<dbReference type="PANTHER" id="PTHR11364:SF27">
    <property type="entry name" value="SULFURTRANSFERASE"/>
    <property type="match status" value="1"/>
</dbReference>
<dbReference type="InterPro" id="IPR001307">
    <property type="entry name" value="Thiosulphate_STrfase_CS"/>
</dbReference>
<dbReference type="PROSITE" id="PS50206">
    <property type="entry name" value="RHODANESE_3"/>
    <property type="match status" value="2"/>
</dbReference>
<feature type="domain" description="Rhodanese" evidence="3">
    <location>
        <begin position="16"/>
        <end position="134"/>
    </location>
</feature>
<accession>A0A5C8HPM2</accession>
<sequence>MAVTISAFDLAAELTGEHPIHVLDVRYRLDKPDGRDDFAAGHIPGAVYVDLDKELAEHGAPELGRHPVPSMARLQKAARRWGVHKDSEIVIVDDFAMMGASRAWWLLDGSGFTNVRVLDGGMKAWRAANGELETGEGVVPEPSDVEITSLHVGLSVGEAAVWPEEGTLVDVRVPERYRGETEPLDPIAGHVPGAVNLPGVRYLAEDGTLRSPEEIQAAFAEVSAGKPVALYCGSGITAAQAALAAASAGIDVELFPGSWSAWSNTPGAPIATGAETGGTA</sequence>
<feature type="domain" description="Rhodanese" evidence="3">
    <location>
        <begin position="164"/>
        <end position="271"/>
    </location>
</feature>
<evidence type="ECO:0000313" key="5">
    <source>
        <dbReference type="Proteomes" id="UP000321196"/>
    </source>
</evidence>
<dbReference type="SUPFAM" id="SSF52821">
    <property type="entry name" value="Rhodanese/Cell cycle control phosphatase"/>
    <property type="match status" value="2"/>
</dbReference>
<dbReference type="InterPro" id="IPR036873">
    <property type="entry name" value="Rhodanese-like_dom_sf"/>
</dbReference>